<feature type="disulfide bond" evidence="2">
    <location>
        <begin position="47"/>
        <end position="85"/>
    </location>
</feature>
<feature type="chain" id="PRO_5041389674" evidence="3">
    <location>
        <begin position="30"/>
        <end position="117"/>
    </location>
</feature>
<dbReference type="PANTHER" id="PTHR35981">
    <property type="entry name" value="ION TRANSPORT PEPTIDE, ISOFORM C"/>
    <property type="match status" value="1"/>
</dbReference>
<evidence type="ECO:0000256" key="1">
    <source>
        <dbReference type="ARBA" id="ARBA00005447"/>
    </source>
</evidence>
<dbReference type="Gene3D" id="1.10.2010.10">
    <property type="entry name" value="Crustacean CHH/MIH/GIH neurohormone"/>
    <property type="match status" value="1"/>
</dbReference>
<dbReference type="SUPFAM" id="SSF81778">
    <property type="entry name" value="Crustacean CHH/MIH/GIH neurohormone"/>
    <property type="match status" value="1"/>
</dbReference>
<dbReference type="EMBL" id="JAUCMV010000002">
    <property type="protein sequence ID" value="KAK0415840.1"/>
    <property type="molecule type" value="Genomic_DNA"/>
</dbReference>
<gene>
    <name evidence="4" type="ORF">QR680_012152</name>
</gene>
<dbReference type="InterPro" id="IPR035957">
    <property type="entry name" value="Crust_neurohorm_sf"/>
</dbReference>
<evidence type="ECO:0000313" key="5">
    <source>
        <dbReference type="Proteomes" id="UP001175271"/>
    </source>
</evidence>
<organism evidence="4 5">
    <name type="scientific">Steinernema hermaphroditum</name>
    <dbReference type="NCBI Taxonomy" id="289476"/>
    <lineage>
        <taxon>Eukaryota</taxon>
        <taxon>Metazoa</taxon>
        <taxon>Ecdysozoa</taxon>
        <taxon>Nematoda</taxon>
        <taxon>Chromadorea</taxon>
        <taxon>Rhabditida</taxon>
        <taxon>Tylenchina</taxon>
        <taxon>Panagrolaimomorpha</taxon>
        <taxon>Strongyloidoidea</taxon>
        <taxon>Steinernematidae</taxon>
        <taxon>Steinernema</taxon>
    </lineage>
</organism>
<accession>A0AA39I131</accession>
<dbReference type="Proteomes" id="UP001175271">
    <property type="component" value="Unassembled WGS sequence"/>
</dbReference>
<sequence>MFAYGTRVLLLSVLVPILYFSLISTAAGAATYTKPTYQTPEWIKQNCTVFKNQDLHVLLDRICLYCHDLFSHENSNLRIQCRSQCFKSDLFRRCIALFAPQHITEKFLNPPSSTPSP</sequence>
<evidence type="ECO:0000256" key="2">
    <source>
        <dbReference type="PIRSR" id="PIRSR631098-51"/>
    </source>
</evidence>
<keyword evidence="5" id="KW-1185">Reference proteome</keyword>
<proteinExistence type="inferred from homology"/>
<protein>
    <submittedName>
        <fullName evidence="4">Uncharacterized protein</fullName>
    </submittedName>
</protein>
<feature type="disulfide bond" evidence="2">
    <location>
        <begin position="63"/>
        <end position="81"/>
    </location>
</feature>
<comment type="similarity">
    <text evidence="1">Belongs to the arthropod CHH/MIH/GIH/VIH hormone family.</text>
</comment>
<reference evidence="4" key="1">
    <citation type="submission" date="2023-06" db="EMBL/GenBank/DDBJ databases">
        <title>Genomic analysis of the entomopathogenic nematode Steinernema hermaphroditum.</title>
        <authorList>
            <person name="Schwarz E.M."/>
            <person name="Heppert J.K."/>
            <person name="Baniya A."/>
            <person name="Schwartz H.T."/>
            <person name="Tan C.-H."/>
            <person name="Antoshechkin I."/>
            <person name="Sternberg P.W."/>
            <person name="Goodrich-Blair H."/>
            <person name="Dillman A.R."/>
        </authorList>
    </citation>
    <scope>NUCLEOTIDE SEQUENCE</scope>
    <source>
        <strain evidence="4">PS9179</strain>
        <tissue evidence="4">Whole animal</tissue>
    </source>
</reference>
<feature type="disulfide bond" evidence="2">
    <location>
        <begin position="66"/>
        <end position="94"/>
    </location>
</feature>
<dbReference type="AlphaFoldDB" id="A0AA39I131"/>
<evidence type="ECO:0000313" key="4">
    <source>
        <dbReference type="EMBL" id="KAK0415840.1"/>
    </source>
</evidence>
<dbReference type="Pfam" id="PF01147">
    <property type="entry name" value="Crust_neurohorm"/>
    <property type="match status" value="1"/>
</dbReference>
<feature type="signal peptide" evidence="3">
    <location>
        <begin position="1"/>
        <end position="29"/>
    </location>
</feature>
<dbReference type="InterPro" id="IPR031098">
    <property type="entry name" value="Crust_neurohorm"/>
</dbReference>
<name>A0AA39I131_9BILA</name>
<comment type="caution">
    <text evidence="4">The sequence shown here is derived from an EMBL/GenBank/DDBJ whole genome shotgun (WGS) entry which is preliminary data.</text>
</comment>
<keyword evidence="3" id="KW-0732">Signal</keyword>
<keyword evidence="2" id="KW-1015">Disulfide bond</keyword>
<dbReference type="PANTHER" id="PTHR35981:SF2">
    <property type="entry name" value="ION TRANSPORT PEPTIDE, ISOFORM C"/>
    <property type="match status" value="1"/>
</dbReference>
<dbReference type="GO" id="GO:0007623">
    <property type="term" value="P:circadian rhythm"/>
    <property type="evidence" value="ECO:0007669"/>
    <property type="project" value="TreeGrafter"/>
</dbReference>
<evidence type="ECO:0000256" key="3">
    <source>
        <dbReference type="SAM" id="SignalP"/>
    </source>
</evidence>